<keyword evidence="5 8" id="KW-0472">Membrane</keyword>
<evidence type="ECO:0000256" key="5">
    <source>
        <dbReference type="ARBA" id="ARBA00023136"/>
    </source>
</evidence>
<keyword evidence="4 8" id="KW-1133">Transmembrane helix</keyword>
<dbReference type="InterPro" id="IPR000109">
    <property type="entry name" value="POT_fam"/>
</dbReference>
<evidence type="ECO:0000313" key="10">
    <source>
        <dbReference type="Proteomes" id="UP000585474"/>
    </source>
</evidence>
<evidence type="ECO:0000256" key="6">
    <source>
        <dbReference type="ARBA" id="ARBA00044504"/>
    </source>
</evidence>
<gene>
    <name evidence="9" type="ORF">Acr_26g0011650</name>
</gene>
<comment type="subcellular location">
    <subcellularLocation>
        <location evidence="1">Membrane</location>
        <topology evidence="1">Multi-pass membrane protein</topology>
    </subcellularLocation>
</comment>
<dbReference type="EMBL" id="BJWL01000026">
    <property type="protein sequence ID" value="GFZ17896.1"/>
    <property type="molecule type" value="Genomic_DNA"/>
</dbReference>
<keyword evidence="3 8" id="KW-0812">Transmembrane</keyword>
<dbReference type="Proteomes" id="UP000585474">
    <property type="component" value="Unassembled WGS sequence"/>
</dbReference>
<comment type="caution">
    <text evidence="9">The sequence shown here is derived from an EMBL/GenBank/DDBJ whole genome shotgun (WGS) entry which is preliminary data.</text>
</comment>
<dbReference type="GO" id="GO:0016020">
    <property type="term" value="C:membrane"/>
    <property type="evidence" value="ECO:0007669"/>
    <property type="project" value="UniProtKB-SubCell"/>
</dbReference>
<evidence type="ECO:0000256" key="8">
    <source>
        <dbReference type="SAM" id="Phobius"/>
    </source>
</evidence>
<sequence>MYVATSKRSQNPNQSLPNMVHWHIPKHPTSHPKQLSHPPSTHHGSPPRTPLQNPTRVHASLHIGLRIGLRTPHNHPARPVLLPHVAKDHWSISTAPSANRDWPHVVLLSMAMSAVVESRRLKIAQDISSSTVPMSVLWLVPQLALAGIGEAFHFSGNTNLFYQEFPAALKSTVTAMVAMFIGIAYYLGTALVIRDNSVCSLNDREGEKENGKIKLPIGQRTPLEFNNGFLTSNGILDDTIGFQEDEVSDAIYDCSHEEDIGSHLLPFPYM</sequence>
<dbReference type="OrthoDB" id="8904098at2759"/>
<evidence type="ECO:0000256" key="7">
    <source>
        <dbReference type="SAM" id="MobiDB-lite"/>
    </source>
</evidence>
<dbReference type="PANTHER" id="PTHR11654">
    <property type="entry name" value="OLIGOPEPTIDE TRANSPORTER-RELATED"/>
    <property type="match status" value="1"/>
</dbReference>
<dbReference type="Gene3D" id="1.20.1250.20">
    <property type="entry name" value="MFS general substrate transporter like domains"/>
    <property type="match status" value="1"/>
</dbReference>
<evidence type="ECO:0000256" key="2">
    <source>
        <dbReference type="ARBA" id="ARBA00005982"/>
    </source>
</evidence>
<evidence type="ECO:0000256" key="1">
    <source>
        <dbReference type="ARBA" id="ARBA00004141"/>
    </source>
</evidence>
<dbReference type="AlphaFoldDB" id="A0A7J0H463"/>
<proteinExistence type="inferred from homology"/>
<evidence type="ECO:0000256" key="4">
    <source>
        <dbReference type="ARBA" id="ARBA00022989"/>
    </source>
</evidence>
<protein>
    <submittedName>
        <fullName evidence="9">Major facilitator superfamily protein</fullName>
    </submittedName>
</protein>
<evidence type="ECO:0000313" key="9">
    <source>
        <dbReference type="EMBL" id="GFZ17896.1"/>
    </source>
</evidence>
<dbReference type="Pfam" id="PF00854">
    <property type="entry name" value="PTR2"/>
    <property type="match status" value="1"/>
</dbReference>
<comment type="similarity">
    <text evidence="6">Belongs to the major facilitator superfamily. Phosphate:H(+) symporter (TC 2.A.1.9) family.</text>
</comment>
<feature type="transmembrane region" description="Helical" evidence="8">
    <location>
        <begin position="167"/>
        <end position="187"/>
    </location>
</feature>
<reference evidence="9 10" key="1">
    <citation type="submission" date="2019-07" db="EMBL/GenBank/DDBJ databases">
        <title>De Novo Assembly of kiwifruit Actinidia rufa.</title>
        <authorList>
            <person name="Sugita-Konishi S."/>
            <person name="Sato K."/>
            <person name="Mori E."/>
            <person name="Abe Y."/>
            <person name="Kisaki G."/>
            <person name="Hamano K."/>
            <person name="Suezawa K."/>
            <person name="Otani M."/>
            <person name="Fukuda T."/>
            <person name="Manabe T."/>
            <person name="Gomi K."/>
            <person name="Tabuchi M."/>
            <person name="Akimitsu K."/>
            <person name="Kataoka I."/>
        </authorList>
    </citation>
    <scope>NUCLEOTIDE SEQUENCE [LARGE SCALE GENOMIC DNA]</scope>
    <source>
        <strain evidence="10">cv. Fuchu</strain>
    </source>
</reference>
<accession>A0A7J0H463</accession>
<name>A0A7J0H463_9ERIC</name>
<dbReference type="InterPro" id="IPR036259">
    <property type="entry name" value="MFS_trans_sf"/>
</dbReference>
<feature type="region of interest" description="Disordered" evidence="7">
    <location>
        <begin position="1"/>
        <end position="54"/>
    </location>
</feature>
<keyword evidence="10" id="KW-1185">Reference proteome</keyword>
<dbReference type="GO" id="GO:0022857">
    <property type="term" value="F:transmembrane transporter activity"/>
    <property type="evidence" value="ECO:0007669"/>
    <property type="project" value="InterPro"/>
</dbReference>
<comment type="similarity">
    <text evidence="2">Belongs to the major facilitator superfamily. Proton-dependent oligopeptide transporter (POT/PTR) (TC 2.A.17) family.</text>
</comment>
<feature type="compositionally biased region" description="Low complexity" evidence="7">
    <location>
        <begin position="36"/>
        <end position="46"/>
    </location>
</feature>
<feature type="transmembrane region" description="Helical" evidence="8">
    <location>
        <begin position="136"/>
        <end position="155"/>
    </location>
</feature>
<organism evidence="9 10">
    <name type="scientific">Actinidia rufa</name>
    <dbReference type="NCBI Taxonomy" id="165716"/>
    <lineage>
        <taxon>Eukaryota</taxon>
        <taxon>Viridiplantae</taxon>
        <taxon>Streptophyta</taxon>
        <taxon>Embryophyta</taxon>
        <taxon>Tracheophyta</taxon>
        <taxon>Spermatophyta</taxon>
        <taxon>Magnoliopsida</taxon>
        <taxon>eudicotyledons</taxon>
        <taxon>Gunneridae</taxon>
        <taxon>Pentapetalae</taxon>
        <taxon>asterids</taxon>
        <taxon>Ericales</taxon>
        <taxon>Actinidiaceae</taxon>
        <taxon>Actinidia</taxon>
    </lineage>
</organism>
<evidence type="ECO:0000256" key="3">
    <source>
        <dbReference type="ARBA" id="ARBA00022692"/>
    </source>
</evidence>
<feature type="compositionally biased region" description="Polar residues" evidence="7">
    <location>
        <begin position="1"/>
        <end position="17"/>
    </location>
</feature>